<sequence length="185" mass="21102">MSLEKFFLSAQNSVLVIVDIQEKLARVMEKRQSVIKNVQNLIEMCKLFEIPIIITEQYPKGLGQTVEEIRNVLPEYKPIEKLSFNCCEERLFLETVKGYNRKSVILTGMETHICVLQTALGLLREGYHVHVVSDGVCSRSWENHQTGIEFMRSAGAVITCTETVLFQHLKVAGTQEFKVLSKLIK</sequence>
<dbReference type="RefSeq" id="WP_096600217.1">
    <property type="nucleotide sequence ID" value="NZ_OBEN01000001.1"/>
</dbReference>
<dbReference type="InterPro" id="IPR050993">
    <property type="entry name" value="Isochorismatase_domain"/>
</dbReference>
<dbReference type="InterPro" id="IPR000868">
    <property type="entry name" value="Isochorismatase-like_dom"/>
</dbReference>
<protein>
    <submittedName>
        <fullName evidence="2">Nicotinamidase-related amidase</fullName>
    </submittedName>
</protein>
<gene>
    <name evidence="2" type="ORF">SAMN06265353_0223</name>
</gene>
<dbReference type="OrthoDB" id="9789777at2"/>
<dbReference type="EMBL" id="OBEN01000001">
    <property type="protein sequence ID" value="SNZ11378.1"/>
    <property type="molecule type" value="Genomic_DNA"/>
</dbReference>
<dbReference type="CDD" id="cd01012">
    <property type="entry name" value="YcaC_related"/>
    <property type="match status" value="1"/>
</dbReference>
<evidence type="ECO:0000313" key="2">
    <source>
        <dbReference type="EMBL" id="SNZ11378.1"/>
    </source>
</evidence>
<evidence type="ECO:0000259" key="1">
    <source>
        <dbReference type="Pfam" id="PF00857"/>
    </source>
</evidence>
<dbReference type="Pfam" id="PF00857">
    <property type="entry name" value="Isochorismatase"/>
    <property type="match status" value="1"/>
</dbReference>
<reference evidence="3" key="1">
    <citation type="submission" date="2017-09" db="EMBL/GenBank/DDBJ databases">
        <authorList>
            <person name="Varghese N."/>
            <person name="Submissions S."/>
        </authorList>
    </citation>
    <scope>NUCLEOTIDE SEQUENCE [LARGE SCALE GENOMIC DNA]</scope>
    <source>
        <strain evidence="3">DSM 2913</strain>
    </source>
</reference>
<name>A0A285NQ84_9AQUI</name>
<dbReference type="Proteomes" id="UP000218627">
    <property type="component" value="Unassembled WGS sequence"/>
</dbReference>
<keyword evidence="3" id="KW-1185">Reference proteome</keyword>
<accession>A0A285NQ84</accession>
<dbReference type="AlphaFoldDB" id="A0A285NQ84"/>
<dbReference type="PANTHER" id="PTHR14119:SF3">
    <property type="entry name" value="ISOCHORISMATASE DOMAIN-CONTAINING PROTEIN 2"/>
    <property type="match status" value="1"/>
</dbReference>
<organism evidence="2 3">
    <name type="scientific">Hydrogenobacter hydrogenophilus</name>
    <dbReference type="NCBI Taxonomy" id="35835"/>
    <lineage>
        <taxon>Bacteria</taxon>
        <taxon>Pseudomonadati</taxon>
        <taxon>Aquificota</taxon>
        <taxon>Aquificia</taxon>
        <taxon>Aquificales</taxon>
        <taxon>Aquificaceae</taxon>
        <taxon>Hydrogenobacter</taxon>
    </lineage>
</organism>
<dbReference type="Gene3D" id="3.40.50.850">
    <property type="entry name" value="Isochorismatase-like"/>
    <property type="match status" value="1"/>
</dbReference>
<dbReference type="SUPFAM" id="SSF52499">
    <property type="entry name" value="Isochorismatase-like hydrolases"/>
    <property type="match status" value="1"/>
</dbReference>
<evidence type="ECO:0000313" key="3">
    <source>
        <dbReference type="Proteomes" id="UP000218627"/>
    </source>
</evidence>
<feature type="domain" description="Isochorismatase-like" evidence="1">
    <location>
        <begin position="13"/>
        <end position="162"/>
    </location>
</feature>
<dbReference type="PANTHER" id="PTHR14119">
    <property type="entry name" value="HYDROLASE"/>
    <property type="match status" value="1"/>
</dbReference>
<proteinExistence type="predicted"/>
<dbReference type="InterPro" id="IPR036380">
    <property type="entry name" value="Isochorismatase-like_sf"/>
</dbReference>